<accession>A0A1V6QMU0</accession>
<reference evidence="3" key="1">
    <citation type="journal article" date="2017" name="Nat. Microbiol.">
        <title>Global analysis of biosynthetic gene clusters reveals vast potential of secondary metabolite production in Penicillium species.</title>
        <authorList>
            <person name="Nielsen J.C."/>
            <person name="Grijseels S."/>
            <person name="Prigent S."/>
            <person name="Ji B."/>
            <person name="Dainat J."/>
            <person name="Nielsen K.F."/>
            <person name="Frisvad J.C."/>
            <person name="Workman M."/>
            <person name="Nielsen J."/>
        </authorList>
    </citation>
    <scope>NUCLEOTIDE SEQUENCE [LARGE SCALE GENOMIC DNA]</scope>
    <source>
        <strain evidence="3">IBT 31811</strain>
    </source>
</reference>
<evidence type="ECO:0000256" key="1">
    <source>
        <dbReference type="SAM" id="MobiDB-lite"/>
    </source>
</evidence>
<comment type="caution">
    <text evidence="2">The sequence shown here is derived from an EMBL/GenBank/DDBJ whole genome shotgun (WGS) entry which is preliminary data.</text>
</comment>
<dbReference type="Proteomes" id="UP000191672">
    <property type="component" value="Unassembled WGS sequence"/>
</dbReference>
<dbReference type="AlphaFoldDB" id="A0A1V6QMU0"/>
<organism evidence="2 3">
    <name type="scientific">Penicillium antarcticum</name>
    <dbReference type="NCBI Taxonomy" id="416450"/>
    <lineage>
        <taxon>Eukaryota</taxon>
        <taxon>Fungi</taxon>
        <taxon>Dikarya</taxon>
        <taxon>Ascomycota</taxon>
        <taxon>Pezizomycotina</taxon>
        <taxon>Eurotiomycetes</taxon>
        <taxon>Eurotiomycetidae</taxon>
        <taxon>Eurotiales</taxon>
        <taxon>Aspergillaceae</taxon>
        <taxon>Penicillium</taxon>
    </lineage>
</organism>
<evidence type="ECO:0000313" key="3">
    <source>
        <dbReference type="Proteomes" id="UP000191672"/>
    </source>
</evidence>
<gene>
    <name evidence="2" type="ORF">PENANT_c001G04978</name>
</gene>
<protein>
    <submittedName>
        <fullName evidence="2">Uncharacterized protein</fullName>
    </submittedName>
</protein>
<keyword evidence="3" id="KW-1185">Reference proteome</keyword>
<evidence type="ECO:0000313" key="2">
    <source>
        <dbReference type="EMBL" id="OQD90560.1"/>
    </source>
</evidence>
<feature type="region of interest" description="Disordered" evidence="1">
    <location>
        <begin position="1"/>
        <end position="25"/>
    </location>
</feature>
<proteinExistence type="predicted"/>
<dbReference type="EMBL" id="MDYN01000001">
    <property type="protein sequence ID" value="OQD90560.1"/>
    <property type="molecule type" value="Genomic_DNA"/>
</dbReference>
<sequence>MDKDVGGEVHEERSVEAKKERDGGD</sequence>
<name>A0A1V6QMU0_9EURO</name>